<comment type="catalytic activity">
    <reaction evidence="1">
        <text>1D-myo-inositol 1,3,4,5,6-pentakisphosphate + ATP = 1D-myo-inositol hexakisphosphate + ADP + H(+)</text>
        <dbReference type="Rhea" id="RHEA:20313"/>
        <dbReference type="ChEBI" id="CHEBI:15378"/>
        <dbReference type="ChEBI" id="CHEBI:30616"/>
        <dbReference type="ChEBI" id="CHEBI:57733"/>
        <dbReference type="ChEBI" id="CHEBI:58130"/>
        <dbReference type="ChEBI" id="CHEBI:456216"/>
        <dbReference type="EC" id="2.7.1.158"/>
    </reaction>
</comment>
<protein>
    <recommendedName>
        <fullName evidence="1">Inositol-pentakisphosphate 2-kinase</fullName>
        <ecNumber evidence="1">2.7.1.158</ecNumber>
    </recommendedName>
</protein>
<keyword evidence="1" id="KW-0067">ATP-binding</keyword>
<reference evidence="2 3" key="1">
    <citation type="submission" date="2024-08" db="EMBL/GenBank/DDBJ databases">
        <title>Gnathostoma spinigerum genome.</title>
        <authorList>
            <person name="Gonzalez-Bertolin B."/>
            <person name="Monzon S."/>
            <person name="Zaballos A."/>
            <person name="Jimenez P."/>
            <person name="Dekumyoy P."/>
            <person name="Varona S."/>
            <person name="Cuesta I."/>
            <person name="Sumanam S."/>
            <person name="Adisakwattana P."/>
            <person name="Gasser R.B."/>
            <person name="Hernandez-Gonzalez A."/>
            <person name="Young N.D."/>
            <person name="Perteguer M.J."/>
        </authorList>
    </citation>
    <scope>NUCLEOTIDE SEQUENCE [LARGE SCALE GENOMIC DNA]</scope>
    <source>
        <strain evidence="2">AL3</strain>
        <tissue evidence="2">Liver</tissue>
    </source>
</reference>
<evidence type="ECO:0000313" key="3">
    <source>
        <dbReference type="Proteomes" id="UP001608902"/>
    </source>
</evidence>
<keyword evidence="1" id="KW-0808">Transferase</keyword>
<sequence>MTTSNTVNPCEFRSFCFRGEGAANFVISAKSELSGSRIVWRLAKHRKSGTVSSNPKCHIVTSYLEKHIIPFVGREFILKPQIVKINLQCLHNLAKVICEIGFC</sequence>
<proteinExistence type="predicted"/>
<keyword evidence="1" id="KW-0547">Nucleotide-binding</keyword>
<dbReference type="AlphaFoldDB" id="A0ABD6F4V7"/>
<organism evidence="2 3">
    <name type="scientific">Gnathostoma spinigerum</name>
    <dbReference type="NCBI Taxonomy" id="75299"/>
    <lineage>
        <taxon>Eukaryota</taxon>
        <taxon>Metazoa</taxon>
        <taxon>Ecdysozoa</taxon>
        <taxon>Nematoda</taxon>
        <taxon>Chromadorea</taxon>
        <taxon>Rhabditida</taxon>
        <taxon>Spirurina</taxon>
        <taxon>Gnathostomatomorpha</taxon>
        <taxon>Gnathostomatoidea</taxon>
        <taxon>Gnathostomatidae</taxon>
        <taxon>Gnathostoma</taxon>
    </lineage>
</organism>
<dbReference type="GO" id="GO:0035299">
    <property type="term" value="F:inositol-1,3,4,5,6-pentakisphosphate 2-kinase activity"/>
    <property type="evidence" value="ECO:0007669"/>
    <property type="project" value="UniProtKB-EC"/>
</dbReference>
<dbReference type="EC" id="2.7.1.158" evidence="1"/>
<name>A0ABD6F4V7_9BILA</name>
<comment type="domain">
    <text evidence="1">The EXKPK motif is conserved in inositol-pentakisphosphate 2-kinases of both family 1 and 2.</text>
</comment>
<comment type="function">
    <text evidence="1">Phosphorylates Ins(1,3,4,5,6)P5 at position 2 to form Ins(1,2,3,4,5,6)P6 (InsP6 or phytate).</text>
</comment>
<dbReference type="GO" id="GO:0005524">
    <property type="term" value="F:ATP binding"/>
    <property type="evidence" value="ECO:0007669"/>
    <property type="project" value="UniProtKB-KW"/>
</dbReference>
<dbReference type="EMBL" id="JBGFUD010023366">
    <property type="protein sequence ID" value="MFH4984915.1"/>
    <property type="molecule type" value="Genomic_DNA"/>
</dbReference>
<keyword evidence="3" id="KW-1185">Reference proteome</keyword>
<evidence type="ECO:0000256" key="1">
    <source>
        <dbReference type="RuleBase" id="RU364126"/>
    </source>
</evidence>
<dbReference type="Proteomes" id="UP001608902">
    <property type="component" value="Unassembled WGS sequence"/>
</dbReference>
<gene>
    <name evidence="2" type="ORF">AB6A40_011624</name>
</gene>
<evidence type="ECO:0000313" key="2">
    <source>
        <dbReference type="EMBL" id="MFH4984915.1"/>
    </source>
</evidence>
<dbReference type="Pfam" id="PF06090">
    <property type="entry name" value="Ins_P5_2-kin"/>
    <property type="match status" value="1"/>
</dbReference>
<dbReference type="InterPro" id="IPR009286">
    <property type="entry name" value="Ins_P5_2-kin"/>
</dbReference>
<accession>A0ABD6F4V7</accession>
<keyword evidence="1" id="KW-0418">Kinase</keyword>
<comment type="caution">
    <text evidence="2">The sequence shown here is derived from an EMBL/GenBank/DDBJ whole genome shotgun (WGS) entry which is preliminary data.</text>
</comment>